<evidence type="ECO:0000313" key="3">
    <source>
        <dbReference type="Proteomes" id="UP000008281"/>
    </source>
</evidence>
<evidence type="ECO:0000313" key="2">
    <source>
        <dbReference type="EMBL" id="EFO93271.1"/>
    </source>
</evidence>
<protein>
    <submittedName>
        <fullName evidence="2">Uncharacterized protein</fullName>
    </submittedName>
</protein>
<dbReference type="OMA" id="WMRSPNE"/>
<gene>
    <name evidence="2" type="ORF">CRE_21524</name>
</gene>
<accession>E3NCN4</accession>
<dbReference type="HOGENOM" id="CLU_1653748_0_0_1"/>
<keyword evidence="1" id="KW-1133">Transmembrane helix</keyword>
<evidence type="ECO:0000256" key="1">
    <source>
        <dbReference type="SAM" id="Phobius"/>
    </source>
</evidence>
<proteinExistence type="predicted"/>
<dbReference type="AlphaFoldDB" id="E3NCN4"/>
<reference evidence="2" key="1">
    <citation type="submission" date="2007-07" db="EMBL/GenBank/DDBJ databases">
        <title>PCAP assembly of the Caenorhabditis remanei genome.</title>
        <authorList>
            <consortium name="The Caenorhabditis remanei Sequencing Consortium"/>
            <person name="Wilson R.K."/>
        </authorList>
    </citation>
    <scope>NUCLEOTIDE SEQUENCE [LARGE SCALE GENOMIC DNA]</scope>
    <source>
        <strain evidence="2">PB4641</strain>
    </source>
</reference>
<dbReference type="EMBL" id="DS268600">
    <property type="protein sequence ID" value="EFO93271.1"/>
    <property type="molecule type" value="Genomic_DNA"/>
</dbReference>
<feature type="transmembrane region" description="Helical" evidence="1">
    <location>
        <begin position="45"/>
        <end position="65"/>
    </location>
</feature>
<dbReference type="OrthoDB" id="5840822at2759"/>
<dbReference type="STRING" id="31234.E3NCN4"/>
<name>E3NCN4_CAERE</name>
<feature type="transmembrane region" description="Helical" evidence="1">
    <location>
        <begin position="99"/>
        <end position="118"/>
    </location>
</feature>
<dbReference type="eggNOG" id="ENOG502TGDV">
    <property type="taxonomic scope" value="Eukaryota"/>
</dbReference>
<keyword evidence="1" id="KW-0812">Transmembrane</keyword>
<dbReference type="Proteomes" id="UP000008281">
    <property type="component" value="Unassembled WGS sequence"/>
</dbReference>
<keyword evidence="1" id="KW-0472">Membrane</keyword>
<dbReference type="InParanoid" id="E3NCN4"/>
<organism evidence="3">
    <name type="scientific">Caenorhabditis remanei</name>
    <name type="common">Caenorhabditis vulgaris</name>
    <dbReference type="NCBI Taxonomy" id="31234"/>
    <lineage>
        <taxon>Eukaryota</taxon>
        <taxon>Metazoa</taxon>
        <taxon>Ecdysozoa</taxon>
        <taxon>Nematoda</taxon>
        <taxon>Chromadorea</taxon>
        <taxon>Rhabditida</taxon>
        <taxon>Rhabditina</taxon>
        <taxon>Rhabditomorpha</taxon>
        <taxon>Rhabditoidea</taxon>
        <taxon>Rhabditidae</taxon>
        <taxon>Peloderinae</taxon>
        <taxon>Caenorhabditis</taxon>
    </lineage>
</organism>
<sequence>MVRCKLGLTTKSSEKQTTSTQYDIKASWQALSNRTMKAFLPISPALLYCSFYAVCLFLLSCYHTWMRSPNEISENMMMVTNFVVGLESTILRGKRDVNSYVFVLWGILCQVLFFLTCYRMSELVMRIYCALVGKEDSVRPAFLNSIEEDVQIGGNTKKND</sequence>
<keyword evidence="3" id="KW-1185">Reference proteome</keyword>